<dbReference type="GO" id="GO:0006355">
    <property type="term" value="P:regulation of DNA-templated transcription"/>
    <property type="evidence" value="ECO:0007669"/>
    <property type="project" value="InterPro"/>
</dbReference>
<dbReference type="Gene3D" id="1.10.10.60">
    <property type="entry name" value="Homeodomain-like"/>
    <property type="match status" value="1"/>
</dbReference>
<dbReference type="PANTHER" id="PTHR32071:SF81">
    <property type="entry name" value="PROPIONATE CATABOLISM OPERON REGULATORY PROTEIN"/>
    <property type="match status" value="1"/>
</dbReference>
<dbReference type="GO" id="GO:0005524">
    <property type="term" value="F:ATP binding"/>
    <property type="evidence" value="ECO:0007669"/>
    <property type="project" value="UniProtKB-KW"/>
</dbReference>
<keyword evidence="3" id="KW-0805">Transcription regulation</keyword>
<dbReference type="KEGG" id="azq:G3580_01395"/>
<evidence type="ECO:0000256" key="4">
    <source>
        <dbReference type="ARBA" id="ARBA00023125"/>
    </source>
</evidence>
<dbReference type="PRINTS" id="PR01590">
    <property type="entry name" value="HTHFIS"/>
</dbReference>
<evidence type="ECO:0000256" key="1">
    <source>
        <dbReference type="ARBA" id="ARBA00022741"/>
    </source>
</evidence>
<dbReference type="Proteomes" id="UP000501991">
    <property type="component" value="Chromosome"/>
</dbReference>
<dbReference type="Pfam" id="PF02954">
    <property type="entry name" value="HTH_8"/>
    <property type="match status" value="1"/>
</dbReference>
<dbReference type="CDD" id="cd00009">
    <property type="entry name" value="AAA"/>
    <property type="match status" value="1"/>
</dbReference>
<keyword evidence="5" id="KW-0804">Transcription</keyword>
<keyword evidence="4" id="KW-0238">DNA-binding</keyword>
<dbReference type="InterPro" id="IPR058031">
    <property type="entry name" value="AAA_lid_NorR"/>
</dbReference>
<accession>A0A6C1B0P6</accession>
<dbReference type="EMBL" id="CP048836">
    <property type="protein sequence ID" value="QID16398.1"/>
    <property type="molecule type" value="Genomic_DNA"/>
</dbReference>
<evidence type="ECO:0000256" key="3">
    <source>
        <dbReference type="ARBA" id="ARBA00023015"/>
    </source>
</evidence>
<dbReference type="InterPro" id="IPR029016">
    <property type="entry name" value="GAF-like_dom_sf"/>
</dbReference>
<dbReference type="Gene3D" id="3.40.50.300">
    <property type="entry name" value="P-loop containing nucleotide triphosphate hydrolases"/>
    <property type="match status" value="1"/>
</dbReference>
<dbReference type="InterPro" id="IPR027417">
    <property type="entry name" value="P-loop_NTPase"/>
</dbReference>
<evidence type="ECO:0000256" key="2">
    <source>
        <dbReference type="ARBA" id="ARBA00022840"/>
    </source>
</evidence>
<dbReference type="InterPro" id="IPR002078">
    <property type="entry name" value="Sigma_54_int"/>
</dbReference>
<dbReference type="Pfam" id="PF01590">
    <property type="entry name" value="GAF"/>
    <property type="match status" value="1"/>
</dbReference>
<dbReference type="Gene3D" id="1.10.8.60">
    <property type="match status" value="1"/>
</dbReference>
<evidence type="ECO:0000256" key="5">
    <source>
        <dbReference type="ARBA" id="ARBA00023163"/>
    </source>
</evidence>
<evidence type="ECO:0000313" key="8">
    <source>
        <dbReference type="Proteomes" id="UP000501991"/>
    </source>
</evidence>
<dbReference type="Pfam" id="PF25601">
    <property type="entry name" value="AAA_lid_14"/>
    <property type="match status" value="1"/>
</dbReference>
<protein>
    <submittedName>
        <fullName evidence="7">Sigma-54-dependent Fis family transcriptional regulator</fullName>
    </submittedName>
</protein>
<dbReference type="InterPro" id="IPR025943">
    <property type="entry name" value="Sigma_54_int_dom_ATP-bd_2"/>
</dbReference>
<dbReference type="InterPro" id="IPR009057">
    <property type="entry name" value="Homeodomain-like_sf"/>
</dbReference>
<dbReference type="InterPro" id="IPR002197">
    <property type="entry name" value="HTH_Fis"/>
</dbReference>
<dbReference type="PROSITE" id="PS00675">
    <property type="entry name" value="SIGMA54_INTERACT_1"/>
    <property type="match status" value="1"/>
</dbReference>
<dbReference type="InterPro" id="IPR003593">
    <property type="entry name" value="AAA+_ATPase"/>
</dbReference>
<proteinExistence type="predicted"/>
<dbReference type="GO" id="GO:0043565">
    <property type="term" value="F:sequence-specific DNA binding"/>
    <property type="evidence" value="ECO:0007669"/>
    <property type="project" value="InterPro"/>
</dbReference>
<dbReference type="RefSeq" id="WP_173763566.1">
    <property type="nucleotide sequence ID" value="NZ_CP048836.1"/>
</dbReference>
<name>A0A6C1B0P6_9RHOO</name>
<dbReference type="PROSITE" id="PS50045">
    <property type="entry name" value="SIGMA54_INTERACT_4"/>
    <property type="match status" value="1"/>
</dbReference>
<organism evidence="7 8">
    <name type="scientific">Nitrogeniibacter mangrovi</name>
    <dbReference type="NCBI Taxonomy" id="2016596"/>
    <lineage>
        <taxon>Bacteria</taxon>
        <taxon>Pseudomonadati</taxon>
        <taxon>Pseudomonadota</taxon>
        <taxon>Betaproteobacteria</taxon>
        <taxon>Rhodocyclales</taxon>
        <taxon>Zoogloeaceae</taxon>
        <taxon>Nitrogeniibacter</taxon>
    </lineage>
</organism>
<dbReference type="Pfam" id="PF00158">
    <property type="entry name" value="Sigma54_activat"/>
    <property type="match status" value="1"/>
</dbReference>
<sequence>MFSRPENDRFIMNSWERLLSGERSATDAIRRLIDDSWNRCLHNQVDPGRTGGPEPVAEQSLYTLLNEHDELLSASTPIMAEARDFLSESGTVMVLTDNSGTILNMEGDTSTRGATENIHLMPGSDWSESACGTNAIGTALEIGQPIQIHAAEHFCAGIKRWTCSATVIRDPYDKSILGVIDVSGLNSTFNRHSLALVVTTSGRIENRLARMAMDMRYRLLEYCMRRLTSATSDGVVVLDRRGNPIKANERASSVLSDLADGQAADLSSLAFGPVKGSEMPTGLPPWIQADWLDPVFHNGHRIGTLLTLPGRSSNTQFSRPVVGEDVLANDGTFEQVVGDNPGLRQSVGKARQLAGSSVPVLILGETGVGKDVMARGIHKAGTTKDAPFVAINCGGFSRELLTSELFGYAEGAFTGARRGGMVGKVEAADGGTLFLDEIGEMPLDLQPHFLRVLEEGEVYRLGETKPRKVKFRLIAATNRDLRKEVEEGRFRMDLFYRVAVTSIRIPALRDRVDDIPVLADHYLEKLATQYGMPKKTITAGAMEYFKRYAWPGNIRELRNVLESMVLMTPDIHLSEEYLPHELSEVVDETDEGITCLESVEREAILRAIRGSGGNMTGAARTLGIAKSTLYVKLKRYNLDPLVDRVRGARV</sequence>
<keyword evidence="2" id="KW-0067">ATP-binding</keyword>
<dbReference type="InterPro" id="IPR025662">
    <property type="entry name" value="Sigma_54_int_dom_ATP-bd_1"/>
</dbReference>
<dbReference type="InterPro" id="IPR003018">
    <property type="entry name" value="GAF"/>
</dbReference>
<keyword evidence="1" id="KW-0547">Nucleotide-binding</keyword>
<dbReference type="SMART" id="SM00382">
    <property type="entry name" value="AAA"/>
    <property type="match status" value="1"/>
</dbReference>
<dbReference type="PANTHER" id="PTHR32071">
    <property type="entry name" value="TRANSCRIPTIONAL REGULATORY PROTEIN"/>
    <property type="match status" value="1"/>
</dbReference>
<dbReference type="PROSITE" id="PS00676">
    <property type="entry name" value="SIGMA54_INTERACT_2"/>
    <property type="match status" value="1"/>
</dbReference>
<feature type="domain" description="Sigma-54 factor interaction" evidence="6">
    <location>
        <begin position="336"/>
        <end position="566"/>
    </location>
</feature>
<evidence type="ECO:0000313" key="7">
    <source>
        <dbReference type="EMBL" id="QID16398.1"/>
    </source>
</evidence>
<reference evidence="7 8" key="1">
    <citation type="submission" date="2020-02" db="EMBL/GenBank/DDBJ databases">
        <title>Nitrogenibacter mangrovi gen. nov., sp. nov. isolated from mangrove sediment, a denitrifying betaproteobacterium.</title>
        <authorList>
            <person name="Liao H."/>
            <person name="Tian Y."/>
        </authorList>
    </citation>
    <scope>NUCLEOTIDE SEQUENCE [LARGE SCALE GENOMIC DNA]</scope>
    <source>
        <strain evidence="7 8">M9-3-2</strain>
    </source>
</reference>
<dbReference type="Gene3D" id="3.30.450.40">
    <property type="match status" value="1"/>
</dbReference>
<keyword evidence="8" id="KW-1185">Reference proteome</keyword>
<dbReference type="InterPro" id="IPR025944">
    <property type="entry name" value="Sigma_54_int_dom_CS"/>
</dbReference>
<dbReference type="SUPFAM" id="SSF46689">
    <property type="entry name" value="Homeodomain-like"/>
    <property type="match status" value="1"/>
</dbReference>
<dbReference type="PROSITE" id="PS00688">
    <property type="entry name" value="SIGMA54_INTERACT_3"/>
    <property type="match status" value="1"/>
</dbReference>
<dbReference type="SUPFAM" id="SSF52540">
    <property type="entry name" value="P-loop containing nucleoside triphosphate hydrolases"/>
    <property type="match status" value="1"/>
</dbReference>
<dbReference type="AlphaFoldDB" id="A0A6C1B0P6"/>
<evidence type="ECO:0000259" key="6">
    <source>
        <dbReference type="PROSITE" id="PS50045"/>
    </source>
</evidence>
<dbReference type="FunFam" id="3.40.50.300:FF:000006">
    <property type="entry name" value="DNA-binding transcriptional regulator NtrC"/>
    <property type="match status" value="1"/>
</dbReference>
<gene>
    <name evidence="7" type="ORF">G3580_01395</name>
</gene>